<keyword evidence="2" id="KW-1133">Transmembrane helix</keyword>
<feature type="region of interest" description="Disordered" evidence="1">
    <location>
        <begin position="1"/>
        <end position="20"/>
    </location>
</feature>
<feature type="transmembrane region" description="Helical" evidence="2">
    <location>
        <begin position="315"/>
        <end position="332"/>
    </location>
</feature>
<feature type="transmembrane region" description="Helical" evidence="2">
    <location>
        <begin position="478"/>
        <end position="501"/>
    </location>
</feature>
<feature type="transmembrane region" description="Helical" evidence="2">
    <location>
        <begin position="362"/>
        <end position="382"/>
    </location>
</feature>
<feature type="transmembrane region" description="Helical" evidence="2">
    <location>
        <begin position="521"/>
        <end position="542"/>
    </location>
</feature>
<feature type="transmembrane region" description="Helical" evidence="2">
    <location>
        <begin position="448"/>
        <end position="471"/>
    </location>
</feature>
<feature type="transmembrane region" description="Helical" evidence="2">
    <location>
        <begin position="256"/>
        <end position="278"/>
    </location>
</feature>
<name>A0ABW3EQD6_9ACTN</name>
<feature type="transmembrane region" description="Helical" evidence="2">
    <location>
        <begin position="214"/>
        <end position="236"/>
    </location>
</feature>
<feature type="transmembrane region" description="Helical" evidence="2">
    <location>
        <begin position="143"/>
        <end position="169"/>
    </location>
</feature>
<accession>A0ABW3EQD6</accession>
<evidence type="ECO:0000256" key="1">
    <source>
        <dbReference type="SAM" id="MobiDB-lite"/>
    </source>
</evidence>
<organism evidence="3 4">
    <name type="scientific">Actinomadura sediminis</name>
    <dbReference type="NCBI Taxonomy" id="1038904"/>
    <lineage>
        <taxon>Bacteria</taxon>
        <taxon>Bacillati</taxon>
        <taxon>Actinomycetota</taxon>
        <taxon>Actinomycetes</taxon>
        <taxon>Streptosporangiales</taxon>
        <taxon>Thermomonosporaceae</taxon>
        <taxon>Actinomadura</taxon>
    </lineage>
</organism>
<gene>
    <name evidence="3" type="ORF">ACFQ11_19450</name>
</gene>
<comment type="caution">
    <text evidence="3">The sequence shown here is derived from an EMBL/GenBank/DDBJ whole genome shotgun (WGS) entry which is preliminary data.</text>
</comment>
<feature type="transmembrane region" description="Helical" evidence="2">
    <location>
        <begin position="412"/>
        <end position="436"/>
    </location>
</feature>
<evidence type="ECO:0000256" key="2">
    <source>
        <dbReference type="SAM" id="Phobius"/>
    </source>
</evidence>
<keyword evidence="2" id="KW-0812">Transmembrane</keyword>
<keyword evidence="2" id="KW-0472">Membrane</keyword>
<evidence type="ECO:0000313" key="4">
    <source>
        <dbReference type="Proteomes" id="UP001596972"/>
    </source>
</evidence>
<dbReference type="RefSeq" id="WP_378300510.1">
    <property type="nucleotide sequence ID" value="NZ_JBHTJA010000038.1"/>
</dbReference>
<feature type="transmembrane region" description="Helical" evidence="2">
    <location>
        <begin position="39"/>
        <end position="58"/>
    </location>
</feature>
<sequence>MAVATETGAATGSRPAGDSTLTGTGTLARFMLRRDRVRLPVWLLALSLGTAMTASNLASTYPTAADRQSRADLVDSPAGAAFSGPGHGLGDYTYGAMLANEMLGFVAIFAALMSVLLLVRHTRAEEEAGRAELVRAGVVGRHAPLAAAVLVVGGANVVLGALTALALGGSGIETVTWPGSLLFGAALTAVGLVFTAVAAVTVQLTEYGRAASGIAGALIAVAYTLRAVGDMGGGALSWLSPIGWAQATKVYVDGRWWPLALALLLAGGLLAAAFALAARRDVGAGLLPPRPGPRTASASLGTPLGLALRLQRSGLLWWAVSMAALGAVYGAFAGDVRDAIAENAALQDWVGSLPGSSLADRFVSVIASMLAAVCGVQVILAMQKPRSEEIAGRAEPVLATAVSRTRWLAGHVAVALAGGVVMLLLTGLGAGAAAAMSVGDAGLLPRTVGAALAYTPAVWITGGAALALFGLAPRAIPAAWAIVVYAVFVTTFGGLLQLPGWMDDLSPFGHVPMLPSAEMSWTPLVVLTLIAAALVAAGFAAFRRRDLDLR</sequence>
<dbReference type="Proteomes" id="UP001596972">
    <property type="component" value="Unassembled WGS sequence"/>
</dbReference>
<proteinExistence type="predicted"/>
<feature type="transmembrane region" description="Helical" evidence="2">
    <location>
        <begin position="102"/>
        <end position="122"/>
    </location>
</feature>
<evidence type="ECO:0000313" key="3">
    <source>
        <dbReference type="EMBL" id="MFD0902584.1"/>
    </source>
</evidence>
<reference evidence="4" key="1">
    <citation type="journal article" date="2019" name="Int. J. Syst. Evol. Microbiol.">
        <title>The Global Catalogue of Microorganisms (GCM) 10K type strain sequencing project: providing services to taxonomists for standard genome sequencing and annotation.</title>
        <authorList>
            <consortium name="The Broad Institute Genomics Platform"/>
            <consortium name="The Broad Institute Genome Sequencing Center for Infectious Disease"/>
            <person name="Wu L."/>
            <person name="Ma J."/>
        </authorList>
    </citation>
    <scope>NUCLEOTIDE SEQUENCE [LARGE SCALE GENOMIC DNA]</scope>
    <source>
        <strain evidence="4">JCM 31202</strain>
    </source>
</reference>
<protein>
    <submittedName>
        <fullName evidence="3">ABC transporter permease</fullName>
    </submittedName>
</protein>
<keyword evidence="4" id="KW-1185">Reference proteome</keyword>
<dbReference type="EMBL" id="JBHTJA010000038">
    <property type="protein sequence ID" value="MFD0902584.1"/>
    <property type="molecule type" value="Genomic_DNA"/>
</dbReference>
<feature type="transmembrane region" description="Helical" evidence="2">
    <location>
        <begin position="181"/>
        <end position="202"/>
    </location>
</feature>